<protein>
    <submittedName>
        <fullName evidence="1">Pyridine nucleotide-disulfide oxidoreductase</fullName>
    </submittedName>
</protein>
<dbReference type="InterPro" id="IPR036188">
    <property type="entry name" value="FAD/NAD-bd_sf"/>
</dbReference>
<reference evidence="1 2" key="1">
    <citation type="submission" date="2020-10" db="EMBL/GenBank/DDBJ databases">
        <title>Identification of Nocardia species via Next-generation sequencing and recognition of intraspecies genetic diversity.</title>
        <authorList>
            <person name="Li P."/>
            <person name="Li P."/>
            <person name="Lu B."/>
        </authorList>
    </citation>
    <scope>NUCLEOTIDE SEQUENCE [LARGE SCALE GENOMIC DNA]</scope>
    <source>
        <strain evidence="1 2">BJ06-0143</strain>
    </source>
</reference>
<dbReference type="PANTHER" id="PTHR43422">
    <property type="entry name" value="THIAMINE THIAZOLE SYNTHASE"/>
    <property type="match status" value="1"/>
</dbReference>
<comment type="caution">
    <text evidence="1">The sequence shown here is derived from an EMBL/GenBank/DDBJ whole genome shotgun (WGS) entry which is preliminary data.</text>
</comment>
<organism evidence="1 2">
    <name type="scientific">Nocardia higoensis</name>
    <dbReference type="NCBI Taxonomy" id="228599"/>
    <lineage>
        <taxon>Bacteria</taxon>
        <taxon>Bacillati</taxon>
        <taxon>Actinomycetota</taxon>
        <taxon>Actinomycetes</taxon>
        <taxon>Mycobacteriales</taxon>
        <taxon>Nocardiaceae</taxon>
        <taxon>Nocardia</taxon>
    </lineage>
</organism>
<evidence type="ECO:0000313" key="1">
    <source>
        <dbReference type="EMBL" id="MBF6357789.1"/>
    </source>
</evidence>
<evidence type="ECO:0000313" key="2">
    <source>
        <dbReference type="Proteomes" id="UP000707731"/>
    </source>
</evidence>
<dbReference type="Proteomes" id="UP000707731">
    <property type="component" value="Unassembled WGS sequence"/>
</dbReference>
<keyword evidence="2" id="KW-1185">Reference proteome</keyword>
<dbReference type="Gene3D" id="3.50.50.60">
    <property type="entry name" value="FAD/NAD(P)-binding domain"/>
    <property type="match status" value="1"/>
</dbReference>
<dbReference type="PANTHER" id="PTHR43422:SF3">
    <property type="entry name" value="THIAMINE THIAZOLE SYNTHASE"/>
    <property type="match status" value="1"/>
</dbReference>
<name>A0ABS0DH39_9NOCA</name>
<sequence>MNTIPSGGRVVGHAVVLGGGFAGILAAGAIAPYAETVTVLDRDEPHVAPQRRRGVPQDRHPHFLGPGGAESIEAMLPGAHAALWSAGARRIRTTEDMLLYLSAGGWLPRYRTERFGVACSRSLLDHVLRERVRQFGNVDFRGDCLPTGLLGDARAVTGVAYRDLRDRSGLRSLPADLVVDATGRASRASALLAGLGVGEAPVQVVDAGHSYATRLYRARPGAETSTPLVLIQAETGRGRPSGNGALLPIEDGVWIVTLGGLRGAAVPDTGDDYLGYARHALGTPLLADLLADAEPITPVVRSRSTFNRRHRFDRLSGWPRGFLVLGDAVTALNPVYGQGLTVAARGAAALRSALAEGEPVTRRLQRAVARSAVLAWEVSTRQDRRFPRTVGPALGRIDRLAHGYADRVMRAAQSRPAVGARLIDAMFLAAPAVRSVGHPVVALAAALDGGAPHLTTPPLTERERAVLTGGHR</sequence>
<dbReference type="SUPFAM" id="SSF51905">
    <property type="entry name" value="FAD/NAD(P)-binding domain"/>
    <property type="match status" value="1"/>
</dbReference>
<dbReference type="RefSeq" id="WP_195004609.1">
    <property type="nucleotide sequence ID" value="NZ_JADLQN010000006.1"/>
</dbReference>
<proteinExistence type="predicted"/>
<accession>A0ABS0DH39</accession>
<dbReference type="EMBL" id="JADLQN010000006">
    <property type="protein sequence ID" value="MBF6357789.1"/>
    <property type="molecule type" value="Genomic_DNA"/>
</dbReference>
<gene>
    <name evidence="1" type="ORF">IU449_25145</name>
</gene>